<evidence type="ECO:0000256" key="1">
    <source>
        <dbReference type="ARBA" id="ARBA00004167"/>
    </source>
</evidence>
<gene>
    <name evidence="9" type="ORF">HNQ77_003837</name>
</gene>
<dbReference type="Pfam" id="PF25963">
    <property type="entry name" value="Beta-barrel_AAEA"/>
    <property type="match status" value="1"/>
</dbReference>
<proteinExistence type="predicted"/>
<dbReference type="EMBL" id="JACHEK010000008">
    <property type="protein sequence ID" value="MBB6145867.1"/>
    <property type="molecule type" value="Genomic_DNA"/>
</dbReference>
<keyword evidence="10" id="KW-1185">Reference proteome</keyword>
<reference evidence="9 10" key="1">
    <citation type="submission" date="2020-08" db="EMBL/GenBank/DDBJ databases">
        <title>Genomic Encyclopedia of Type Strains, Phase IV (KMG-IV): sequencing the most valuable type-strain genomes for metagenomic binning, comparative biology and taxonomic classification.</title>
        <authorList>
            <person name="Goeker M."/>
        </authorList>
    </citation>
    <scope>NUCLEOTIDE SEQUENCE [LARGE SCALE GENOMIC DNA]</scope>
    <source>
        <strain evidence="9 10">DSM 103733</strain>
    </source>
</reference>
<evidence type="ECO:0000256" key="3">
    <source>
        <dbReference type="ARBA" id="ARBA00022989"/>
    </source>
</evidence>
<organism evidence="9 10">
    <name type="scientific">Silvibacterium bohemicum</name>
    <dbReference type="NCBI Taxonomy" id="1577686"/>
    <lineage>
        <taxon>Bacteria</taxon>
        <taxon>Pseudomonadati</taxon>
        <taxon>Acidobacteriota</taxon>
        <taxon>Terriglobia</taxon>
        <taxon>Terriglobales</taxon>
        <taxon>Acidobacteriaceae</taxon>
        <taxon>Silvibacterium</taxon>
    </lineage>
</organism>
<comment type="subcellular location">
    <subcellularLocation>
        <location evidence="1">Membrane</location>
        <topology evidence="1">Single-pass membrane protein</topology>
    </subcellularLocation>
</comment>
<dbReference type="Proteomes" id="UP000538666">
    <property type="component" value="Unassembled WGS sequence"/>
</dbReference>
<feature type="region of interest" description="Disordered" evidence="5">
    <location>
        <begin position="1"/>
        <end position="36"/>
    </location>
</feature>
<evidence type="ECO:0000256" key="5">
    <source>
        <dbReference type="SAM" id="MobiDB-lite"/>
    </source>
</evidence>
<comment type="caution">
    <text evidence="9">The sequence shown here is derived from an EMBL/GenBank/DDBJ whole genome shotgun (WGS) entry which is preliminary data.</text>
</comment>
<name>A0A841JZR6_9BACT</name>
<protein>
    <submittedName>
        <fullName evidence="9">Membrane fusion protein (Multidrug efflux system)</fullName>
    </submittedName>
</protein>
<feature type="domain" description="p-hydroxybenzoic acid efflux pump subunit AaeA-like beta-barrel" evidence="8">
    <location>
        <begin position="331"/>
        <end position="415"/>
    </location>
</feature>
<evidence type="ECO:0000313" key="10">
    <source>
        <dbReference type="Proteomes" id="UP000538666"/>
    </source>
</evidence>
<sequence>MSPAEQNPATNPLQATSPEKDAAAGNAGPAKPSISAYPKRRSHKRWIFLVSIIALVVAGAFLWHYLSGFESTDDAQVDVHLYPVSARISGYIQKVNVEDNQWVDEGATLVEIDPKDYEVALARAQAAFDTSEATANSSNIDVPISSVDTASLLKSTSSDIKNAEAAIHAAEKRVAADHARILEAQAENVKAQDDVTRYHLLLAKEEVPKQVYDHAYATAAADVAAVAAAEADEAAAEQAVLEAHSRLTEAEAHYEDAQAGPQRVASTRAKALSAIADAHQKRAAVEQAQLNLGYTKIFAPVAGEVTKKVVVGLNVDPGEQMLTVVPLDQVWVTANFKETQLKHMRVGQKARIELDSNGRTYDGHVDSIAGGTGPIFSLLPPENATGNYVKIVQRVPVKIVLEPGENSDRQLRPGMNIEAKVYLR</sequence>
<keyword evidence="4 6" id="KW-0472">Membrane</keyword>
<dbReference type="PANTHER" id="PTHR30386:SF26">
    <property type="entry name" value="TRANSPORT PROTEIN COMB"/>
    <property type="match status" value="1"/>
</dbReference>
<dbReference type="RefSeq" id="WP_184085071.1">
    <property type="nucleotide sequence ID" value="NZ_JACHEK010000008.1"/>
</dbReference>
<evidence type="ECO:0000256" key="6">
    <source>
        <dbReference type="SAM" id="Phobius"/>
    </source>
</evidence>
<evidence type="ECO:0000259" key="8">
    <source>
        <dbReference type="Pfam" id="PF25963"/>
    </source>
</evidence>
<feature type="compositionally biased region" description="Polar residues" evidence="5">
    <location>
        <begin position="1"/>
        <end position="17"/>
    </location>
</feature>
<feature type="domain" description="Multidrug resistance protein MdtA-like barrel-sandwich hybrid" evidence="7">
    <location>
        <begin position="84"/>
        <end position="325"/>
    </location>
</feature>
<dbReference type="InterPro" id="IPR058625">
    <property type="entry name" value="MdtA-like_BSH"/>
</dbReference>
<dbReference type="GO" id="GO:0016020">
    <property type="term" value="C:membrane"/>
    <property type="evidence" value="ECO:0007669"/>
    <property type="project" value="UniProtKB-SubCell"/>
</dbReference>
<dbReference type="GO" id="GO:0055085">
    <property type="term" value="P:transmembrane transport"/>
    <property type="evidence" value="ECO:0007669"/>
    <property type="project" value="InterPro"/>
</dbReference>
<evidence type="ECO:0000256" key="2">
    <source>
        <dbReference type="ARBA" id="ARBA00022692"/>
    </source>
</evidence>
<dbReference type="PRINTS" id="PR01490">
    <property type="entry name" value="RTXTOXIND"/>
</dbReference>
<accession>A0A841JZR6</accession>
<dbReference type="SUPFAM" id="SSF111369">
    <property type="entry name" value="HlyD-like secretion proteins"/>
    <property type="match status" value="2"/>
</dbReference>
<keyword evidence="2 6" id="KW-0812">Transmembrane</keyword>
<dbReference type="Gene3D" id="1.10.287.470">
    <property type="entry name" value="Helix hairpin bin"/>
    <property type="match status" value="1"/>
</dbReference>
<evidence type="ECO:0000313" key="9">
    <source>
        <dbReference type="EMBL" id="MBB6145867.1"/>
    </source>
</evidence>
<dbReference type="InterPro" id="IPR058634">
    <property type="entry name" value="AaeA-lik-b-barrel"/>
</dbReference>
<dbReference type="InterPro" id="IPR050739">
    <property type="entry name" value="MFP"/>
</dbReference>
<evidence type="ECO:0000256" key="4">
    <source>
        <dbReference type="ARBA" id="ARBA00023136"/>
    </source>
</evidence>
<dbReference type="Gene3D" id="2.40.30.170">
    <property type="match status" value="1"/>
</dbReference>
<evidence type="ECO:0000259" key="7">
    <source>
        <dbReference type="Pfam" id="PF25917"/>
    </source>
</evidence>
<dbReference type="PANTHER" id="PTHR30386">
    <property type="entry name" value="MEMBRANE FUSION SUBUNIT OF EMRAB-TOLC MULTIDRUG EFFLUX PUMP"/>
    <property type="match status" value="1"/>
</dbReference>
<dbReference type="Gene3D" id="2.40.50.100">
    <property type="match status" value="1"/>
</dbReference>
<feature type="transmembrane region" description="Helical" evidence="6">
    <location>
        <begin position="46"/>
        <end position="66"/>
    </location>
</feature>
<keyword evidence="3 6" id="KW-1133">Transmembrane helix</keyword>
<dbReference type="Pfam" id="PF25917">
    <property type="entry name" value="BSH_RND"/>
    <property type="match status" value="1"/>
</dbReference>
<dbReference type="AlphaFoldDB" id="A0A841JZR6"/>